<dbReference type="EMBL" id="FN649743">
    <property type="protein sequence ID" value="CBJ48664.1"/>
    <property type="molecule type" value="Genomic_DNA"/>
</dbReference>
<feature type="region of interest" description="Disordered" evidence="1">
    <location>
        <begin position="24"/>
        <end position="125"/>
    </location>
</feature>
<feature type="compositionally biased region" description="Basic and acidic residues" evidence="1">
    <location>
        <begin position="61"/>
        <end position="84"/>
    </location>
</feature>
<keyword evidence="4" id="KW-1185">Reference proteome</keyword>
<dbReference type="Gene3D" id="3.40.30.10">
    <property type="entry name" value="Glutaredoxin"/>
    <property type="match status" value="1"/>
</dbReference>
<protein>
    <recommendedName>
        <fullName evidence="2">Thioredoxin domain-containing protein</fullName>
    </recommendedName>
</protein>
<dbReference type="EMBL" id="FN648663">
    <property type="protein sequence ID" value="CBJ48664.1"/>
    <property type="molecule type" value="Genomic_DNA"/>
</dbReference>
<proteinExistence type="predicted"/>
<gene>
    <name evidence="3" type="ORF">Esi_0046_0022</name>
</gene>
<feature type="compositionally biased region" description="Acidic residues" evidence="1">
    <location>
        <begin position="103"/>
        <end position="124"/>
    </location>
</feature>
<dbReference type="SUPFAM" id="SSF52833">
    <property type="entry name" value="Thioredoxin-like"/>
    <property type="match status" value="1"/>
</dbReference>
<dbReference type="InParanoid" id="D7G1T8"/>
<dbReference type="OMA" id="CKIMDHH"/>
<sequence length="317" mass="35030">MVDPLGADEEEKSMQEMVANEVNDRMGRAVGELKDKYEKGGKGYDAASDAQPTGAAYAQAREQEKQRKKAIRDQRRAAEAATREEDAELAAQMKASARLNGEVDSEDEDGGDGGSDDVDSDDELLAGLDADPEICRIRESRLRELKRVHEARAENIAKGHGQYREIVQDEFLPEVTSSEKVVVHFYHKDFQRCKVMDMRLGELAPRHLETKFLRIDAEKAPFFVQKLQVKILPTVICFIDGVAVHNIIGFDGLTAGLPPDKLDEWPLSNLARELALAKAIIYSQRDAPEGTGPREQGGYTGAIRAGLNDGDFSDEDG</sequence>
<dbReference type="AlphaFoldDB" id="D7G1T8"/>
<evidence type="ECO:0000313" key="4">
    <source>
        <dbReference type="Proteomes" id="UP000002630"/>
    </source>
</evidence>
<name>D7G1T8_ECTSI</name>
<evidence type="ECO:0000259" key="2">
    <source>
        <dbReference type="Pfam" id="PF00085"/>
    </source>
</evidence>
<dbReference type="PANTHER" id="PTHR21148">
    <property type="entry name" value="THIOREDOXIN DOMAIN-CONTAINING PROTEIN 9"/>
    <property type="match status" value="1"/>
</dbReference>
<dbReference type="CDD" id="cd02989">
    <property type="entry name" value="Phd_like_TxnDC9"/>
    <property type="match status" value="1"/>
</dbReference>
<feature type="domain" description="Thioredoxin" evidence="2">
    <location>
        <begin position="165"/>
        <end position="249"/>
    </location>
</feature>
<dbReference type="Pfam" id="PF00085">
    <property type="entry name" value="Thioredoxin"/>
    <property type="match status" value="1"/>
</dbReference>
<dbReference type="OrthoDB" id="10257948at2759"/>
<evidence type="ECO:0000256" key="1">
    <source>
        <dbReference type="SAM" id="MobiDB-lite"/>
    </source>
</evidence>
<dbReference type="InterPro" id="IPR013766">
    <property type="entry name" value="Thioredoxin_domain"/>
</dbReference>
<feature type="region of interest" description="Disordered" evidence="1">
    <location>
        <begin position="287"/>
        <end position="317"/>
    </location>
</feature>
<feature type="compositionally biased region" description="Basic and acidic residues" evidence="1">
    <location>
        <begin position="24"/>
        <end position="42"/>
    </location>
</feature>
<dbReference type="Proteomes" id="UP000002630">
    <property type="component" value="Linkage Group LG18"/>
</dbReference>
<dbReference type="eggNOG" id="KOG1672">
    <property type="taxonomic scope" value="Eukaryota"/>
</dbReference>
<accession>D7G1T8</accession>
<evidence type="ECO:0000313" key="3">
    <source>
        <dbReference type="EMBL" id="CBJ48664.1"/>
    </source>
</evidence>
<reference evidence="3 4" key="1">
    <citation type="journal article" date="2010" name="Nature">
        <title>The Ectocarpus genome and the independent evolution of multicellularity in brown algae.</title>
        <authorList>
            <person name="Cock J.M."/>
            <person name="Sterck L."/>
            <person name="Rouze P."/>
            <person name="Scornet D."/>
            <person name="Allen A.E."/>
            <person name="Amoutzias G."/>
            <person name="Anthouard V."/>
            <person name="Artiguenave F."/>
            <person name="Aury J.M."/>
            <person name="Badger J.H."/>
            <person name="Beszteri B."/>
            <person name="Billiau K."/>
            <person name="Bonnet E."/>
            <person name="Bothwell J.H."/>
            <person name="Bowler C."/>
            <person name="Boyen C."/>
            <person name="Brownlee C."/>
            <person name="Carrano C.J."/>
            <person name="Charrier B."/>
            <person name="Cho G.Y."/>
            <person name="Coelho S.M."/>
            <person name="Collen J."/>
            <person name="Corre E."/>
            <person name="Da Silva C."/>
            <person name="Delage L."/>
            <person name="Delaroque N."/>
            <person name="Dittami S.M."/>
            <person name="Doulbeau S."/>
            <person name="Elias M."/>
            <person name="Farnham G."/>
            <person name="Gachon C.M."/>
            <person name="Gschloessl B."/>
            <person name="Heesch S."/>
            <person name="Jabbari K."/>
            <person name="Jubin C."/>
            <person name="Kawai H."/>
            <person name="Kimura K."/>
            <person name="Kloareg B."/>
            <person name="Kupper F.C."/>
            <person name="Lang D."/>
            <person name="Le Bail A."/>
            <person name="Leblanc C."/>
            <person name="Lerouge P."/>
            <person name="Lohr M."/>
            <person name="Lopez P.J."/>
            <person name="Martens C."/>
            <person name="Maumus F."/>
            <person name="Michel G."/>
            <person name="Miranda-Saavedra D."/>
            <person name="Morales J."/>
            <person name="Moreau H."/>
            <person name="Motomura T."/>
            <person name="Nagasato C."/>
            <person name="Napoli C.A."/>
            <person name="Nelson D.R."/>
            <person name="Nyvall-Collen P."/>
            <person name="Peters A.F."/>
            <person name="Pommier C."/>
            <person name="Potin P."/>
            <person name="Poulain J."/>
            <person name="Quesneville H."/>
            <person name="Read B."/>
            <person name="Rensing S.A."/>
            <person name="Ritter A."/>
            <person name="Rousvoal S."/>
            <person name="Samanta M."/>
            <person name="Samson G."/>
            <person name="Schroeder D.C."/>
            <person name="Segurens B."/>
            <person name="Strittmatter M."/>
            <person name="Tonon T."/>
            <person name="Tregear J.W."/>
            <person name="Valentin K."/>
            <person name="von Dassow P."/>
            <person name="Yamagishi T."/>
            <person name="Van de Peer Y."/>
            <person name="Wincker P."/>
        </authorList>
    </citation>
    <scope>NUCLEOTIDE SEQUENCE [LARGE SCALE GENOMIC DNA]</scope>
    <source>
        <strain evidence="4">Ec32 / CCAP1310/4</strain>
    </source>
</reference>
<organism evidence="3 4">
    <name type="scientific">Ectocarpus siliculosus</name>
    <name type="common">Brown alga</name>
    <name type="synonym">Conferva siliculosa</name>
    <dbReference type="NCBI Taxonomy" id="2880"/>
    <lineage>
        <taxon>Eukaryota</taxon>
        <taxon>Sar</taxon>
        <taxon>Stramenopiles</taxon>
        <taxon>Ochrophyta</taxon>
        <taxon>PX clade</taxon>
        <taxon>Phaeophyceae</taxon>
        <taxon>Ectocarpales</taxon>
        <taxon>Ectocarpaceae</taxon>
        <taxon>Ectocarpus</taxon>
    </lineage>
</organism>
<dbReference type="STRING" id="2880.D7G1T8"/>
<dbReference type="InterPro" id="IPR036249">
    <property type="entry name" value="Thioredoxin-like_sf"/>
</dbReference>